<comment type="caution">
    <text evidence="8">The sequence shown here is derived from an EMBL/GenBank/DDBJ whole genome shotgun (WGS) entry which is preliminary data.</text>
</comment>
<gene>
    <name evidence="8" type="ORF">E1261_12770</name>
</gene>
<keyword evidence="9" id="KW-1185">Reference proteome</keyword>
<dbReference type="SMART" id="SM00827">
    <property type="entry name" value="PKS_AT"/>
    <property type="match status" value="1"/>
</dbReference>
<dbReference type="Gene3D" id="1.10.1200.10">
    <property type="entry name" value="ACP-like"/>
    <property type="match status" value="1"/>
</dbReference>
<evidence type="ECO:0000313" key="8">
    <source>
        <dbReference type="EMBL" id="TDC30677.1"/>
    </source>
</evidence>
<dbReference type="AlphaFoldDB" id="A0A4R4Q685"/>
<dbReference type="GO" id="GO:0044550">
    <property type="term" value="P:secondary metabolite biosynthetic process"/>
    <property type="evidence" value="ECO:0007669"/>
    <property type="project" value="UniProtKB-ARBA"/>
</dbReference>
<dbReference type="Pfam" id="PF16197">
    <property type="entry name" value="KAsynt_C_assoc"/>
    <property type="match status" value="1"/>
</dbReference>
<keyword evidence="3" id="KW-0597">Phosphoprotein</keyword>
<dbReference type="GO" id="GO:0071770">
    <property type="term" value="P:DIM/DIP cell wall layer assembly"/>
    <property type="evidence" value="ECO:0007669"/>
    <property type="project" value="TreeGrafter"/>
</dbReference>
<feature type="region of interest" description="Disordered" evidence="5">
    <location>
        <begin position="884"/>
        <end position="910"/>
    </location>
</feature>
<dbReference type="GO" id="GO:0006633">
    <property type="term" value="P:fatty acid biosynthetic process"/>
    <property type="evidence" value="ECO:0007669"/>
    <property type="project" value="TreeGrafter"/>
</dbReference>
<dbReference type="InterPro" id="IPR001227">
    <property type="entry name" value="Ac_transferase_dom_sf"/>
</dbReference>
<dbReference type="Gene3D" id="3.30.70.3290">
    <property type="match status" value="1"/>
</dbReference>
<dbReference type="InterPro" id="IPR014043">
    <property type="entry name" value="Acyl_transferase_dom"/>
</dbReference>
<dbReference type="InterPro" id="IPR032821">
    <property type="entry name" value="PKS_assoc"/>
</dbReference>
<dbReference type="PANTHER" id="PTHR43775:SF37">
    <property type="entry name" value="SI:DKEY-61P9.11"/>
    <property type="match status" value="1"/>
</dbReference>
<dbReference type="InterPro" id="IPR016036">
    <property type="entry name" value="Malonyl_transacylase_ACP-bd"/>
</dbReference>
<dbReference type="Proteomes" id="UP000295075">
    <property type="component" value="Unassembled WGS sequence"/>
</dbReference>
<keyword evidence="4" id="KW-0808">Transferase</keyword>
<dbReference type="GO" id="GO:0005737">
    <property type="term" value="C:cytoplasm"/>
    <property type="evidence" value="ECO:0007669"/>
    <property type="project" value="TreeGrafter"/>
</dbReference>
<evidence type="ECO:0000256" key="1">
    <source>
        <dbReference type="ARBA" id="ARBA00001957"/>
    </source>
</evidence>
<dbReference type="GO" id="GO:0004312">
    <property type="term" value="F:fatty acid synthase activity"/>
    <property type="evidence" value="ECO:0007669"/>
    <property type="project" value="TreeGrafter"/>
</dbReference>
<dbReference type="OrthoDB" id="9808669at2"/>
<dbReference type="InterPro" id="IPR016039">
    <property type="entry name" value="Thiolase-like"/>
</dbReference>
<dbReference type="CDD" id="cd00833">
    <property type="entry name" value="PKS"/>
    <property type="match status" value="1"/>
</dbReference>
<dbReference type="Pfam" id="PF00550">
    <property type="entry name" value="PP-binding"/>
    <property type="match status" value="1"/>
</dbReference>
<dbReference type="FunFam" id="1.10.1200.10:FF:000016">
    <property type="entry name" value="Non-ribosomal peptide synthase"/>
    <property type="match status" value="1"/>
</dbReference>
<dbReference type="InterPro" id="IPR036736">
    <property type="entry name" value="ACP-like_sf"/>
</dbReference>
<evidence type="ECO:0000256" key="4">
    <source>
        <dbReference type="ARBA" id="ARBA00022679"/>
    </source>
</evidence>
<dbReference type="RefSeq" id="WP_132406138.1">
    <property type="nucleotide sequence ID" value="NZ_SMKA01000042.1"/>
</dbReference>
<dbReference type="PROSITE" id="PS52004">
    <property type="entry name" value="KS3_2"/>
    <property type="match status" value="1"/>
</dbReference>
<proteinExistence type="predicted"/>
<dbReference type="InterPro" id="IPR020841">
    <property type="entry name" value="PKS_Beta-ketoAc_synthase_dom"/>
</dbReference>
<evidence type="ECO:0000313" key="9">
    <source>
        <dbReference type="Proteomes" id="UP000295075"/>
    </source>
</evidence>
<evidence type="ECO:0000259" key="6">
    <source>
        <dbReference type="PROSITE" id="PS50075"/>
    </source>
</evidence>
<evidence type="ECO:0000256" key="3">
    <source>
        <dbReference type="ARBA" id="ARBA00022553"/>
    </source>
</evidence>
<dbReference type="InterPro" id="IPR014031">
    <property type="entry name" value="Ketoacyl_synth_C"/>
</dbReference>
<evidence type="ECO:0000259" key="7">
    <source>
        <dbReference type="PROSITE" id="PS52004"/>
    </source>
</evidence>
<comment type="cofactor">
    <cofactor evidence="1">
        <name>pantetheine 4'-phosphate</name>
        <dbReference type="ChEBI" id="CHEBI:47942"/>
    </cofactor>
</comment>
<sequence>MTAPDRAEAVAIVGFGLRLPGARTAEQYWSNLVGARESATRFAPADLAGSVPAELLAHPDYVPVRGAVDGVEEFAAEFFGFAPREAELTDPQQRVFLECAYEALEQAGQNPSAGDERIGVFAGSGENMYLFNHVLGHPDVVRDVGEMAMLVANEKDHLATRTANRLGLTGPAVTIQTSCSTSLVAVHFAVQSLLRGEADVMLAGGVSISLPQRSGYLYRPHDIMAPDGHCRAFSDQAAGTVPGNGAGVVVLRRLSDAVAAGQRIYAVVLGSAINNDGGRKVGYTAPSVTGQAEVIRAAHRAAGVRADSIQYVETHGTGTEVGDAIEIAALAEAFGPPVAGAPLCTIGSVKPNIGHVDAAAGVAGLIKAALAVWHGFIPPSINCETPDPELRLAENGFDVGSEGRGWPGAGPRRAGVSSFGLGGTNAHLVLEQAPPEGSRQATANRSLVVPVSAREVAGVDRLTANLTTWLSAEPDATLADVATTLQLGRQEHEYRSAVVVSNLKDLPAALAERVAVRSGSTRPVGFLFTGQGSQYPGMASGLYEQFEVFQAAIDRCAEILEPELGLDLRWLICEGSKDDPAATAELNSMQLGQPALFAVEYAMTMLLRSWGVCPDFVVGHSLGEYVAACVAGAMDLADAAVLVARRGKVMAAAESGRMLAVMASADEVQRLLPAGVTIAVDNAPRAVVAAGSVQAIAELQAVLEAGHIEFRLLPAPVAMHSAALDPLVPQFRSVAGEFSYRSLTIPLVSTRTGSELDPGAVGAEHWAEHLRRPVRFRQAVDQVLTTYRDPLLIEVGPGRVLTQLAQQVAAGRPLAVAAAFPGARDDRPAERVALEAVADAWCAGAPIDWNALWPDGRGRRIPLPTYPFDRRRYWLDSAAVASATQSAVERDPPVRRQPAEVPPTSDDSTDDGLELAIAAIWRDLLGVAEIDRRTDFFAAGGQSLLLVRMIARLRESLGVTVSLQAVAARPTLESVAALVRQLQSQQVG</sequence>
<dbReference type="Gene3D" id="3.40.366.10">
    <property type="entry name" value="Malonyl-Coenzyme A Acyl Carrier Protein, domain 2"/>
    <property type="match status" value="1"/>
</dbReference>
<dbReference type="InterPro" id="IPR050091">
    <property type="entry name" value="PKS_NRPS_Biosynth_Enz"/>
</dbReference>
<evidence type="ECO:0000256" key="5">
    <source>
        <dbReference type="SAM" id="MobiDB-lite"/>
    </source>
</evidence>
<accession>A0A4R4Q685</accession>
<dbReference type="PROSITE" id="PS50075">
    <property type="entry name" value="CARRIER"/>
    <property type="match status" value="1"/>
</dbReference>
<feature type="compositionally biased region" description="Basic and acidic residues" evidence="5">
    <location>
        <begin position="888"/>
        <end position="898"/>
    </location>
</feature>
<dbReference type="SUPFAM" id="SSF47336">
    <property type="entry name" value="ACP-like"/>
    <property type="match status" value="1"/>
</dbReference>
<dbReference type="InterPro" id="IPR016035">
    <property type="entry name" value="Acyl_Trfase/lysoPLipase"/>
</dbReference>
<dbReference type="SUPFAM" id="SSF52151">
    <property type="entry name" value="FabD/lysophospholipase-like"/>
    <property type="match status" value="1"/>
</dbReference>
<dbReference type="Pfam" id="PF00698">
    <property type="entry name" value="Acyl_transf_1"/>
    <property type="match status" value="1"/>
</dbReference>
<dbReference type="SUPFAM" id="SSF55048">
    <property type="entry name" value="Probable ACP-binding domain of malonyl-CoA ACP transacylase"/>
    <property type="match status" value="1"/>
</dbReference>
<evidence type="ECO:0000256" key="2">
    <source>
        <dbReference type="ARBA" id="ARBA00022450"/>
    </source>
</evidence>
<name>A0A4R4Q685_9ACTN</name>
<dbReference type="Gene3D" id="3.40.47.10">
    <property type="match status" value="1"/>
</dbReference>
<feature type="domain" description="Ketosynthase family 3 (KS3)" evidence="7">
    <location>
        <begin position="7"/>
        <end position="432"/>
    </location>
</feature>
<dbReference type="InterPro" id="IPR014030">
    <property type="entry name" value="Ketoacyl_synth_N"/>
</dbReference>
<dbReference type="GO" id="GO:0005886">
    <property type="term" value="C:plasma membrane"/>
    <property type="evidence" value="ECO:0007669"/>
    <property type="project" value="TreeGrafter"/>
</dbReference>
<dbReference type="Pfam" id="PF02801">
    <property type="entry name" value="Ketoacyl-synt_C"/>
    <property type="match status" value="1"/>
</dbReference>
<feature type="domain" description="Carrier" evidence="6">
    <location>
        <begin position="908"/>
        <end position="983"/>
    </location>
</feature>
<dbReference type="EMBL" id="SMKA01000042">
    <property type="protein sequence ID" value="TDC30677.1"/>
    <property type="molecule type" value="Genomic_DNA"/>
</dbReference>
<dbReference type="Pfam" id="PF00109">
    <property type="entry name" value="ketoacyl-synt"/>
    <property type="match status" value="1"/>
</dbReference>
<organism evidence="8 9">
    <name type="scientific">Kribbella albertanoniae</name>
    <dbReference type="NCBI Taxonomy" id="1266829"/>
    <lineage>
        <taxon>Bacteria</taxon>
        <taxon>Bacillati</taxon>
        <taxon>Actinomycetota</taxon>
        <taxon>Actinomycetes</taxon>
        <taxon>Propionibacteriales</taxon>
        <taxon>Kribbellaceae</taxon>
        <taxon>Kribbella</taxon>
    </lineage>
</organism>
<dbReference type="SMART" id="SM00825">
    <property type="entry name" value="PKS_KS"/>
    <property type="match status" value="1"/>
</dbReference>
<reference evidence="8 9" key="1">
    <citation type="submission" date="2019-03" db="EMBL/GenBank/DDBJ databases">
        <title>Draft genome sequences of novel Actinobacteria.</title>
        <authorList>
            <person name="Sahin N."/>
            <person name="Ay H."/>
            <person name="Saygin H."/>
        </authorList>
    </citation>
    <scope>NUCLEOTIDE SEQUENCE [LARGE SCALE GENOMIC DNA]</scope>
    <source>
        <strain evidence="8 9">JCM 30547</strain>
    </source>
</reference>
<dbReference type="InterPro" id="IPR009081">
    <property type="entry name" value="PP-bd_ACP"/>
</dbReference>
<keyword evidence="2" id="KW-0596">Phosphopantetheine</keyword>
<dbReference type="PANTHER" id="PTHR43775">
    <property type="entry name" value="FATTY ACID SYNTHASE"/>
    <property type="match status" value="1"/>
</dbReference>
<protein>
    <submittedName>
        <fullName evidence="8">Type I polyketide synthase</fullName>
    </submittedName>
</protein>
<dbReference type="SUPFAM" id="SSF53901">
    <property type="entry name" value="Thiolase-like"/>
    <property type="match status" value="1"/>
</dbReference>